<evidence type="ECO:0000256" key="1">
    <source>
        <dbReference type="ARBA" id="ARBA00023012"/>
    </source>
</evidence>
<dbReference type="RefSeq" id="WP_140195830.1">
    <property type="nucleotide sequence ID" value="NZ_CP065915.1"/>
</dbReference>
<organism evidence="3 4">
    <name type="scientific">Pelagovum pacificum</name>
    <dbReference type="NCBI Taxonomy" id="2588711"/>
    <lineage>
        <taxon>Bacteria</taxon>
        <taxon>Pseudomonadati</taxon>
        <taxon>Pseudomonadota</taxon>
        <taxon>Alphaproteobacteria</taxon>
        <taxon>Rhodobacterales</taxon>
        <taxon>Paracoccaceae</taxon>
        <taxon>Pelagovum</taxon>
    </lineage>
</organism>
<sequence length="111" mass="12224">MNDLGPDSPAMQRVRAAFLRVHVDRHDRLEELNLRLSSKRATSEDVREAEDILHKIAGAAGTLGLRELGDAARDVEILFLEAREAGFGDAGTLSRALEWFLNLSITHCDAA</sequence>
<keyword evidence="1" id="KW-0902">Two-component regulatory system</keyword>
<dbReference type="InterPro" id="IPR008207">
    <property type="entry name" value="Sig_transdc_His_kin_Hpt_dom"/>
</dbReference>
<gene>
    <name evidence="3" type="ORF">FHY64_13890</name>
</gene>
<name>A0A5C5GAZ2_9RHOB</name>
<dbReference type="AlphaFoldDB" id="A0A5C5GAZ2"/>
<feature type="domain" description="HPt" evidence="2">
    <location>
        <begin position="27"/>
        <end position="84"/>
    </location>
</feature>
<evidence type="ECO:0000313" key="3">
    <source>
        <dbReference type="EMBL" id="TNY31122.1"/>
    </source>
</evidence>
<protein>
    <recommendedName>
        <fullName evidence="2">HPt domain-containing protein</fullName>
    </recommendedName>
</protein>
<reference evidence="3 4" key="1">
    <citation type="submission" date="2019-06" db="EMBL/GenBank/DDBJ databases">
        <title>Genome of new Rhodobacteraceae sp. SM1903.</title>
        <authorList>
            <person name="Ren X."/>
        </authorList>
    </citation>
    <scope>NUCLEOTIDE SEQUENCE [LARGE SCALE GENOMIC DNA]</scope>
    <source>
        <strain evidence="3 4">SM1903</strain>
    </source>
</reference>
<proteinExistence type="predicted"/>
<dbReference type="Pfam" id="PF01627">
    <property type="entry name" value="Hpt"/>
    <property type="match status" value="1"/>
</dbReference>
<dbReference type="GO" id="GO:0004672">
    <property type="term" value="F:protein kinase activity"/>
    <property type="evidence" value="ECO:0007669"/>
    <property type="project" value="UniProtKB-ARBA"/>
</dbReference>
<comment type="caution">
    <text evidence="3">The sequence shown here is derived from an EMBL/GenBank/DDBJ whole genome shotgun (WGS) entry which is preliminary data.</text>
</comment>
<keyword evidence="4" id="KW-1185">Reference proteome</keyword>
<dbReference type="OrthoDB" id="7889027at2"/>
<dbReference type="EMBL" id="VFFF01000002">
    <property type="protein sequence ID" value="TNY31122.1"/>
    <property type="molecule type" value="Genomic_DNA"/>
</dbReference>
<dbReference type="Gene3D" id="1.20.120.160">
    <property type="entry name" value="HPT domain"/>
    <property type="match status" value="1"/>
</dbReference>
<dbReference type="Proteomes" id="UP000314011">
    <property type="component" value="Unassembled WGS sequence"/>
</dbReference>
<dbReference type="GO" id="GO:0000160">
    <property type="term" value="P:phosphorelay signal transduction system"/>
    <property type="evidence" value="ECO:0007669"/>
    <property type="project" value="UniProtKB-KW"/>
</dbReference>
<evidence type="ECO:0000313" key="4">
    <source>
        <dbReference type="Proteomes" id="UP000314011"/>
    </source>
</evidence>
<evidence type="ECO:0000259" key="2">
    <source>
        <dbReference type="Pfam" id="PF01627"/>
    </source>
</evidence>
<dbReference type="SUPFAM" id="SSF47226">
    <property type="entry name" value="Histidine-containing phosphotransfer domain, HPT domain"/>
    <property type="match status" value="1"/>
</dbReference>
<accession>A0A5C5GAZ2</accession>
<dbReference type="InterPro" id="IPR036641">
    <property type="entry name" value="HPT_dom_sf"/>
</dbReference>